<keyword evidence="4" id="KW-1185">Reference proteome</keyword>
<dbReference type="Gene3D" id="3.30.70.1820">
    <property type="entry name" value="L1 transposable element, RRM domain"/>
    <property type="match status" value="1"/>
</dbReference>
<proteinExistence type="predicted"/>
<reference evidence="3" key="2">
    <citation type="submission" date="2025-08" db="UniProtKB">
        <authorList>
            <consortium name="Ensembl"/>
        </authorList>
    </citation>
    <scope>IDENTIFICATION</scope>
</reference>
<evidence type="ECO:0008006" key="5">
    <source>
        <dbReference type="Google" id="ProtNLM"/>
    </source>
</evidence>
<dbReference type="Ensembl" id="ENSLACT00000011026.1">
    <property type="protein sequence ID" value="ENSLACP00000010945.1"/>
    <property type="gene ID" value="ENSLACG00000009630.1"/>
</dbReference>
<dbReference type="InParanoid" id="H3AMS4"/>
<dbReference type="Proteomes" id="UP000008672">
    <property type="component" value="Unassembled WGS sequence"/>
</dbReference>
<dbReference type="EMBL" id="AFYH01198763">
    <property type="status" value="NOT_ANNOTATED_CDS"/>
    <property type="molecule type" value="Genomic_DNA"/>
</dbReference>
<dbReference type="Gene3D" id="3.30.250.20">
    <property type="entry name" value="L1 transposable element, C-terminal domain"/>
    <property type="match status" value="1"/>
</dbReference>
<sequence>RTFNNDCAASSPRPPRTPSPFLSSVVANAMSERPEIPEPSGDITADIKTILTSLQQISVAISDIKLCNKDTLDRLTSMETHLTESDERLSAAEACIVMLTSTVADLRDKIDDQENRAHRNNIRILGFPEGVEQGNPSKFLEEALPALLKLPAGTDISTERAHRSLAPRPGPGQRPRPFIIKLLRFPVKELLLRSARDLGTLEWEGHKILLFPDLSRALQDRRRQFLSVKRILRDKMIKYGLFYPATLRVTYKGMTSSFATAEEAEKFVKTLADMAAAPPDSFPSGLL</sequence>
<evidence type="ECO:0000313" key="3">
    <source>
        <dbReference type="Ensembl" id="ENSLACP00000010945.1"/>
    </source>
</evidence>
<dbReference type="PANTHER" id="PTHR11505">
    <property type="entry name" value="L1 TRANSPOSABLE ELEMENT-RELATED"/>
    <property type="match status" value="1"/>
</dbReference>
<evidence type="ECO:0000256" key="1">
    <source>
        <dbReference type="SAM" id="Coils"/>
    </source>
</evidence>
<protein>
    <recommendedName>
        <fullName evidence="5">L1 transposable element RRM domain-containing protein</fullName>
    </recommendedName>
</protein>
<name>H3AMS4_LATCH</name>
<dbReference type="InterPro" id="IPR042566">
    <property type="entry name" value="L1_C"/>
</dbReference>
<evidence type="ECO:0000313" key="4">
    <source>
        <dbReference type="Proteomes" id="UP000008672"/>
    </source>
</evidence>
<keyword evidence="1" id="KW-0175">Coiled coil</keyword>
<organism evidence="3 4">
    <name type="scientific">Latimeria chalumnae</name>
    <name type="common">Coelacanth</name>
    <dbReference type="NCBI Taxonomy" id="7897"/>
    <lineage>
        <taxon>Eukaryota</taxon>
        <taxon>Metazoa</taxon>
        <taxon>Chordata</taxon>
        <taxon>Craniata</taxon>
        <taxon>Vertebrata</taxon>
        <taxon>Euteleostomi</taxon>
        <taxon>Coelacanthiformes</taxon>
        <taxon>Coelacanthidae</taxon>
        <taxon>Latimeria</taxon>
    </lineage>
</organism>
<dbReference type="AlphaFoldDB" id="H3AMS4"/>
<evidence type="ECO:0000256" key="2">
    <source>
        <dbReference type="SAM" id="MobiDB-lite"/>
    </source>
</evidence>
<dbReference type="FunCoup" id="H3AMS4">
    <property type="interactions" value="240"/>
</dbReference>
<reference evidence="4" key="1">
    <citation type="submission" date="2011-08" db="EMBL/GenBank/DDBJ databases">
        <title>The draft genome of Latimeria chalumnae.</title>
        <authorList>
            <person name="Di Palma F."/>
            <person name="Alfoldi J."/>
            <person name="Johnson J."/>
            <person name="Berlin A."/>
            <person name="Gnerre S."/>
            <person name="Jaffe D."/>
            <person name="MacCallum I."/>
            <person name="Young S."/>
            <person name="Walker B.J."/>
            <person name="Lander E."/>
            <person name="Lindblad-Toh K."/>
        </authorList>
    </citation>
    <scope>NUCLEOTIDE SEQUENCE [LARGE SCALE GENOMIC DNA]</scope>
    <source>
        <strain evidence="4">Wild caught</strain>
    </source>
</reference>
<feature type="coiled-coil region" evidence="1">
    <location>
        <begin position="96"/>
        <end position="123"/>
    </location>
</feature>
<dbReference type="STRING" id="7897.ENSLACP00000010945"/>
<dbReference type="GeneTree" id="ENSGT00940000160789"/>
<dbReference type="InterPro" id="IPR004244">
    <property type="entry name" value="Transposase_22"/>
</dbReference>
<reference evidence="3" key="3">
    <citation type="submission" date="2025-09" db="UniProtKB">
        <authorList>
            <consortium name="Ensembl"/>
        </authorList>
    </citation>
    <scope>IDENTIFICATION</scope>
</reference>
<feature type="region of interest" description="Disordered" evidence="2">
    <location>
        <begin position="1"/>
        <end position="21"/>
    </location>
</feature>
<accession>H3AMS4</accession>